<gene>
    <name evidence="3" type="ORF">GCM10010411_41870</name>
</gene>
<proteinExistence type="predicted"/>
<accession>A0ABP6C972</accession>
<dbReference type="Proteomes" id="UP001501509">
    <property type="component" value="Unassembled WGS sequence"/>
</dbReference>
<sequence length="77" mass="8116">MTRRRIVVLAGLATAAAAAAIVGFATMGSAEPESDNPAKPVVHDSAGPAQDPAKYWTQERRDQTDPVDMPTPPPHLP</sequence>
<name>A0ABP6C972_9ACTN</name>
<organism evidence="3 4">
    <name type="scientific">Actinomadura fulvescens</name>
    <dbReference type="NCBI Taxonomy" id="46160"/>
    <lineage>
        <taxon>Bacteria</taxon>
        <taxon>Bacillati</taxon>
        <taxon>Actinomycetota</taxon>
        <taxon>Actinomycetes</taxon>
        <taxon>Streptosporangiales</taxon>
        <taxon>Thermomonosporaceae</taxon>
        <taxon>Actinomadura</taxon>
    </lineage>
</organism>
<feature type="region of interest" description="Disordered" evidence="1">
    <location>
        <begin position="28"/>
        <end position="77"/>
    </location>
</feature>
<evidence type="ECO:0008006" key="5">
    <source>
        <dbReference type="Google" id="ProtNLM"/>
    </source>
</evidence>
<reference evidence="4" key="1">
    <citation type="journal article" date="2019" name="Int. J. Syst. Evol. Microbiol.">
        <title>The Global Catalogue of Microorganisms (GCM) 10K type strain sequencing project: providing services to taxonomists for standard genome sequencing and annotation.</title>
        <authorList>
            <consortium name="The Broad Institute Genomics Platform"/>
            <consortium name="The Broad Institute Genome Sequencing Center for Infectious Disease"/>
            <person name="Wu L."/>
            <person name="Ma J."/>
        </authorList>
    </citation>
    <scope>NUCLEOTIDE SEQUENCE [LARGE SCALE GENOMIC DNA]</scope>
    <source>
        <strain evidence="4">JCM 6833</strain>
    </source>
</reference>
<dbReference type="RefSeq" id="WP_344543257.1">
    <property type="nucleotide sequence ID" value="NZ_BAAATD010000005.1"/>
</dbReference>
<keyword evidence="4" id="KW-1185">Reference proteome</keyword>
<comment type="caution">
    <text evidence="3">The sequence shown here is derived from an EMBL/GenBank/DDBJ whole genome shotgun (WGS) entry which is preliminary data.</text>
</comment>
<feature type="signal peptide" evidence="2">
    <location>
        <begin position="1"/>
        <end position="19"/>
    </location>
</feature>
<protein>
    <recommendedName>
        <fullName evidence="5">Secreted protein</fullName>
    </recommendedName>
</protein>
<keyword evidence="2" id="KW-0732">Signal</keyword>
<evidence type="ECO:0000256" key="1">
    <source>
        <dbReference type="SAM" id="MobiDB-lite"/>
    </source>
</evidence>
<evidence type="ECO:0000313" key="3">
    <source>
        <dbReference type="EMBL" id="GAA2603443.1"/>
    </source>
</evidence>
<dbReference type="EMBL" id="BAAATD010000005">
    <property type="protein sequence ID" value="GAA2603443.1"/>
    <property type="molecule type" value="Genomic_DNA"/>
</dbReference>
<evidence type="ECO:0000256" key="2">
    <source>
        <dbReference type="SAM" id="SignalP"/>
    </source>
</evidence>
<feature type="chain" id="PRO_5045863990" description="Secreted protein" evidence="2">
    <location>
        <begin position="20"/>
        <end position="77"/>
    </location>
</feature>
<evidence type="ECO:0000313" key="4">
    <source>
        <dbReference type="Proteomes" id="UP001501509"/>
    </source>
</evidence>